<dbReference type="PROSITE" id="PS50157">
    <property type="entry name" value="ZINC_FINGER_C2H2_2"/>
    <property type="match status" value="1"/>
</dbReference>
<feature type="coiled-coil region" evidence="1">
    <location>
        <begin position="244"/>
        <end position="283"/>
    </location>
</feature>
<dbReference type="SUPFAM" id="SSF57667">
    <property type="entry name" value="beta-beta-alpha zinc fingers"/>
    <property type="match status" value="1"/>
</dbReference>
<feature type="coiled-coil region" evidence="1">
    <location>
        <begin position="80"/>
        <end position="146"/>
    </location>
</feature>
<name>A0A6C0H0J6_9ZZZZ</name>
<keyword evidence="1" id="KW-0175">Coiled coil</keyword>
<dbReference type="InterPro" id="IPR013087">
    <property type="entry name" value="Znf_C2H2_type"/>
</dbReference>
<protein>
    <recommendedName>
        <fullName evidence="2">C2H2-type domain-containing protein</fullName>
    </recommendedName>
</protein>
<dbReference type="EMBL" id="MN739836">
    <property type="protein sequence ID" value="QHT74064.1"/>
    <property type="molecule type" value="Genomic_DNA"/>
</dbReference>
<feature type="domain" description="C2H2-type" evidence="2">
    <location>
        <begin position="11"/>
        <end position="36"/>
    </location>
</feature>
<dbReference type="PROSITE" id="PS00028">
    <property type="entry name" value="ZINC_FINGER_C2H2_1"/>
    <property type="match status" value="1"/>
</dbReference>
<evidence type="ECO:0000313" key="3">
    <source>
        <dbReference type="EMBL" id="QHT74064.1"/>
    </source>
</evidence>
<accession>A0A6C0H0J6</accession>
<reference evidence="3" key="1">
    <citation type="journal article" date="2020" name="Nature">
        <title>Giant virus diversity and host interactions through global metagenomics.</title>
        <authorList>
            <person name="Schulz F."/>
            <person name="Roux S."/>
            <person name="Paez-Espino D."/>
            <person name="Jungbluth S."/>
            <person name="Walsh D.A."/>
            <person name="Denef V.J."/>
            <person name="McMahon K.D."/>
            <person name="Konstantinidis K.T."/>
            <person name="Eloe-Fadrosh E.A."/>
            <person name="Kyrpides N.C."/>
            <person name="Woyke T."/>
        </authorList>
    </citation>
    <scope>NUCLEOTIDE SEQUENCE</scope>
    <source>
        <strain evidence="3">GVMAG-M-3300023179-4</strain>
    </source>
</reference>
<sequence length="337" mass="40225">MDNIHKNNGLFCCKLCNKNYSSYKSLWNHNKKFHNNIVNQMSNVVKNTSNNVKQSSNIIKQYHCSYCDKCFEIRQTRWAHEQKCKNINNKDKQIELLREENELIREEFNNAIIEIKKEFIDLLKNNNITSENLKQINNKVHNVNNKYVNCTVNNGQINNTYVKFGNLDYTKIFSEKEICSLMTNYKYKCLEEFIKKVHFNDKYPEYGNIFITNLRDNIAYIFDGKEFIASDKTDTIIELIDDHANEINLSLDNHKENLNDYTIKKIEDMLEKLESEDKFLDENNNKTYNNYKVYKINCIKKDIYNLSDRKKLELLQNINLFEKHNDEYIESENSITI</sequence>
<evidence type="ECO:0000256" key="1">
    <source>
        <dbReference type="SAM" id="Coils"/>
    </source>
</evidence>
<proteinExistence type="predicted"/>
<dbReference type="AlphaFoldDB" id="A0A6C0H0J6"/>
<organism evidence="3">
    <name type="scientific">viral metagenome</name>
    <dbReference type="NCBI Taxonomy" id="1070528"/>
    <lineage>
        <taxon>unclassified sequences</taxon>
        <taxon>metagenomes</taxon>
        <taxon>organismal metagenomes</taxon>
    </lineage>
</organism>
<evidence type="ECO:0000259" key="2">
    <source>
        <dbReference type="PROSITE" id="PS50157"/>
    </source>
</evidence>
<dbReference type="InterPro" id="IPR036236">
    <property type="entry name" value="Znf_C2H2_sf"/>
</dbReference>